<protein>
    <recommendedName>
        <fullName evidence="4">Secreted protein</fullName>
    </recommendedName>
</protein>
<organism evidence="2 3">
    <name type="scientific">Candidatus Thiomargarita nelsonii</name>
    <dbReference type="NCBI Taxonomy" id="1003181"/>
    <lineage>
        <taxon>Bacteria</taxon>
        <taxon>Pseudomonadati</taxon>
        <taxon>Pseudomonadota</taxon>
        <taxon>Gammaproteobacteria</taxon>
        <taxon>Thiotrichales</taxon>
        <taxon>Thiotrichaceae</taxon>
        <taxon>Thiomargarita</taxon>
    </lineage>
</organism>
<evidence type="ECO:0000256" key="1">
    <source>
        <dbReference type="SAM" id="SignalP"/>
    </source>
</evidence>
<proteinExistence type="predicted"/>
<dbReference type="PROSITE" id="PS51257">
    <property type="entry name" value="PROKAR_LIPOPROTEIN"/>
    <property type="match status" value="1"/>
</dbReference>
<keyword evidence="1" id="KW-0732">Signal</keyword>
<sequence>MWVRNTVFVVSSVACKICCSTCLISWCKAFSWCMAACMSLCRVLKPPSNSTITVLSNCCCAVMPRFMSSLSLMSR</sequence>
<keyword evidence="3" id="KW-1185">Reference proteome</keyword>
<dbReference type="AlphaFoldDB" id="A0A176S320"/>
<feature type="chain" id="PRO_5008048998" description="Secreted protein" evidence="1">
    <location>
        <begin position="36"/>
        <end position="75"/>
    </location>
</feature>
<accession>A0A176S320</accession>
<evidence type="ECO:0008006" key="4">
    <source>
        <dbReference type="Google" id="ProtNLM"/>
    </source>
</evidence>
<comment type="caution">
    <text evidence="2">The sequence shown here is derived from an EMBL/GenBank/DDBJ whole genome shotgun (WGS) entry which is preliminary data.</text>
</comment>
<name>A0A176S320_9GAMM</name>
<feature type="signal peptide" evidence="1">
    <location>
        <begin position="1"/>
        <end position="35"/>
    </location>
</feature>
<dbReference type="Proteomes" id="UP000076962">
    <property type="component" value="Unassembled WGS sequence"/>
</dbReference>
<evidence type="ECO:0000313" key="2">
    <source>
        <dbReference type="EMBL" id="OAD22463.1"/>
    </source>
</evidence>
<gene>
    <name evidence="2" type="ORF">THIOM_001732</name>
</gene>
<evidence type="ECO:0000313" key="3">
    <source>
        <dbReference type="Proteomes" id="UP000076962"/>
    </source>
</evidence>
<dbReference type="EMBL" id="LUTY01000931">
    <property type="protein sequence ID" value="OAD22463.1"/>
    <property type="molecule type" value="Genomic_DNA"/>
</dbReference>
<reference evidence="2 3" key="1">
    <citation type="submission" date="2016-05" db="EMBL/GenBank/DDBJ databases">
        <title>Single-cell genome of chain-forming Candidatus Thiomargarita nelsonii and comparison to other large sulfur-oxidizing bacteria.</title>
        <authorList>
            <person name="Winkel M."/>
            <person name="Salman V."/>
            <person name="Woyke T."/>
            <person name="Schulz-Vogt H."/>
            <person name="Richter M."/>
            <person name="Flood B."/>
            <person name="Bailey J."/>
            <person name="Amann R."/>
            <person name="Mussmann M."/>
        </authorList>
    </citation>
    <scope>NUCLEOTIDE SEQUENCE [LARGE SCALE GENOMIC DNA]</scope>
    <source>
        <strain evidence="2 3">THI036</strain>
    </source>
</reference>